<evidence type="ECO:0000313" key="3">
    <source>
        <dbReference type="Proteomes" id="UP000620025"/>
    </source>
</evidence>
<dbReference type="InterPro" id="IPR025202">
    <property type="entry name" value="PLD-like_dom"/>
</dbReference>
<comment type="caution">
    <text evidence="2">The sequence shown here is derived from an EMBL/GenBank/DDBJ whole genome shotgun (WGS) entry which is preliminary data.</text>
</comment>
<dbReference type="SUPFAM" id="SSF56024">
    <property type="entry name" value="Phospholipase D/nuclease"/>
    <property type="match status" value="1"/>
</dbReference>
<name>A0ABR9C4P4_9PSED</name>
<dbReference type="EMBL" id="JACYWZ010000009">
    <property type="protein sequence ID" value="MBD8771747.1"/>
    <property type="molecule type" value="Genomic_DNA"/>
</dbReference>
<keyword evidence="3" id="KW-1185">Reference proteome</keyword>
<dbReference type="Proteomes" id="UP000620025">
    <property type="component" value="Unassembled WGS sequence"/>
</dbReference>
<accession>A0ABR9C4P4</accession>
<sequence>MERLHTENDLENFLLKQRGRKITIISAFASGTARLLEAIAAENDVQVIVGTINAFTSPTFIEHARALLHQNLWVDFRGNTSIHWKLYLVSPDIVVIGSSNFTNLGVRMSRDTCVVINDGSLYEEYQ</sequence>
<proteinExistence type="predicted"/>
<dbReference type="Pfam" id="PF13091">
    <property type="entry name" value="PLDc_2"/>
    <property type="match status" value="1"/>
</dbReference>
<feature type="domain" description="Phospholipase D-like" evidence="1">
    <location>
        <begin position="32"/>
        <end position="126"/>
    </location>
</feature>
<evidence type="ECO:0000313" key="2">
    <source>
        <dbReference type="EMBL" id="MBD8771747.1"/>
    </source>
</evidence>
<protein>
    <submittedName>
        <fullName evidence="2">Phospholipase D family protein</fullName>
    </submittedName>
</protein>
<dbReference type="CDD" id="cd09117">
    <property type="entry name" value="PLDc_Bfil_DEXD_like"/>
    <property type="match status" value="1"/>
</dbReference>
<reference evidence="2 3" key="1">
    <citation type="journal article" date="2020" name="FEMS Microbiol. Ecol.">
        <title>Temporal dynamics of bacterial communities during seed development and maturation.</title>
        <authorList>
            <person name="Chesneau G."/>
            <person name="Torres-Cortes G."/>
            <person name="Briand M."/>
            <person name="Darrasse A."/>
            <person name="Preveaux A."/>
            <person name="Marais C."/>
            <person name="Jacques M.A."/>
            <person name="Shade A."/>
            <person name="Barret M."/>
        </authorList>
    </citation>
    <scope>NUCLEOTIDE SEQUENCE [LARGE SCALE GENOMIC DNA]</scope>
    <source>
        <strain evidence="2 3">CFBP13599</strain>
    </source>
</reference>
<dbReference type="RefSeq" id="WP_192069029.1">
    <property type="nucleotide sequence ID" value="NZ_JACYWY010000004.1"/>
</dbReference>
<dbReference type="Gene3D" id="3.30.870.10">
    <property type="entry name" value="Endonuclease Chain A"/>
    <property type="match status" value="1"/>
</dbReference>
<evidence type="ECO:0000259" key="1">
    <source>
        <dbReference type="Pfam" id="PF13091"/>
    </source>
</evidence>
<gene>
    <name evidence="2" type="ORF">IFT38_19595</name>
</gene>
<organism evidence="2 3">
    <name type="scientific">Pseudomonas coleopterorum</name>
    <dbReference type="NCBI Taxonomy" id="1605838"/>
    <lineage>
        <taxon>Bacteria</taxon>
        <taxon>Pseudomonadati</taxon>
        <taxon>Pseudomonadota</taxon>
        <taxon>Gammaproteobacteria</taxon>
        <taxon>Pseudomonadales</taxon>
        <taxon>Pseudomonadaceae</taxon>
        <taxon>Pseudomonas</taxon>
    </lineage>
</organism>